<evidence type="ECO:0000256" key="6">
    <source>
        <dbReference type="SAM" id="MobiDB-lite"/>
    </source>
</evidence>
<protein>
    <submittedName>
        <fullName evidence="7">Uncharacterized protein</fullName>
    </submittedName>
</protein>
<dbReference type="GO" id="GO:0015031">
    <property type="term" value="P:protein transport"/>
    <property type="evidence" value="ECO:0007669"/>
    <property type="project" value="UniProtKB-KW"/>
</dbReference>
<dbReference type="InterPro" id="IPR029705">
    <property type="entry name" value="VPS35L"/>
</dbReference>
<dbReference type="GO" id="GO:0005768">
    <property type="term" value="C:endosome"/>
    <property type="evidence" value="ECO:0007669"/>
    <property type="project" value="UniProtKB-SubCell"/>
</dbReference>
<dbReference type="GeneID" id="19011008"/>
<evidence type="ECO:0000313" key="7">
    <source>
        <dbReference type="EMBL" id="CCO20403.1"/>
    </source>
</evidence>
<dbReference type="KEGG" id="bpg:Bathy17g00020"/>
<feature type="compositionally biased region" description="Acidic residues" evidence="6">
    <location>
        <begin position="54"/>
        <end position="64"/>
    </location>
</feature>
<dbReference type="STRING" id="41875.K8FDE7"/>
<dbReference type="GO" id="GO:0032456">
    <property type="term" value="P:endocytic recycling"/>
    <property type="evidence" value="ECO:0007669"/>
    <property type="project" value="InterPro"/>
</dbReference>
<gene>
    <name evidence="7" type="ordered locus">Bathy17g00020</name>
</gene>
<evidence type="ECO:0000256" key="4">
    <source>
        <dbReference type="ARBA" id="ARBA00022753"/>
    </source>
</evidence>
<keyword evidence="3" id="KW-0813">Transport</keyword>
<keyword evidence="4" id="KW-0967">Endosome</keyword>
<dbReference type="PANTHER" id="PTHR13673">
    <property type="entry name" value="ESOPHAGEAL CANCER ASSOCIATED PROTEIN"/>
    <property type="match status" value="1"/>
</dbReference>
<dbReference type="OrthoDB" id="1734063at2759"/>
<evidence type="ECO:0000256" key="2">
    <source>
        <dbReference type="ARBA" id="ARBA00010704"/>
    </source>
</evidence>
<feature type="region of interest" description="Disordered" evidence="6">
    <location>
        <begin position="30"/>
        <end position="81"/>
    </location>
</feature>
<keyword evidence="5" id="KW-0653">Protein transport</keyword>
<comment type="similarity">
    <text evidence="2">Belongs to the VPS35L family.</text>
</comment>
<dbReference type="eggNOG" id="KOG3682">
    <property type="taxonomic scope" value="Eukaryota"/>
</dbReference>
<reference evidence="7 8" key="1">
    <citation type="submission" date="2011-10" db="EMBL/GenBank/DDBJ databases">
        <authorList>
            <person name="Genoscope - CEA"/>
        </authorList>
    </citation>
    <scope>NUCLEOTIDE SEQUENCE [LARGE SCALE GENOMIC DNA]</scope>
    <source>
        <strain evidence="7 8">RCC 1105</strain>
    </source>
</reference>
<accession>K8FDE7</accession>
<feature type="compositionally biased region" description="Basic and acidic residues" evidence="6">
    <location>
        <begin position="36"/>
        <end position="53"/>
    </location>
</feature>
<dbReference type="AlphaFoldDB" id="K8FDE7"/>
<keyword evidence="8" id="KW-1185">Reference proteome</keyword>
<evidence type="ECO:0000256" key="3">
    <source>
        <dbReference type="ARBA" id="ARBA00022448"/>
    </source>
</evidence>
<dbReference type="Proteomes" id="UP000198341">
    <property type="component" value="Chromosome 17"/>
</dbReference>
<dbReference type="EMBL" id="FO082262">
    <property type="protein sequence ID" value="CCO20403.1"/>
    <property type="molecule type" value="Genomic_DNA"/>
</dbReference>
<evidence type="ECO:0000313" key="8">
    <source>
        <dbReference type="Proteomes" id="UP000198341"/>
    </source>
</evidence>
<dbReference type="RefSeq" id="XP_007508299.1">
    <property type="nucleotide sequence ID" value="XM_007508237.1"/>
</dbReference>
<evidence type="ECO:0000256" key="1">
    <source>
        <dbReference type="ARBA" id="ARBA00004177"/>
    </source>
</evidence>
<organism evidence="7 8">
    <name type="scientific">Bathycoccus prasinos</name>
    <dbReference type="NCBI Taxonomy" id="41875"/>
    <lineage>
        <taxon>Eukaryota</taxon>
        <taxon>Viridiplantae</taxon>
        <taxon>Chlorophyta</taxon>
        <taxon>Mamiellophyceae</taxon>
        <taxon>Mamiellales</taxon>
        <taxon>Bathycoccaceae</taxon>
        <taxon>Bathycoccus</taxon>
    </lineage>
</organism>
<dbReference type="PANTHER" id="PTHR13673:SF0">
    <property type="entry name" value="VPS35 ENDOSOMAL PROTEIN-SORTING FACTOR-LIKE"/>
    <property type="match status" value="1"/>
</dbReference>
<evidence type="ECO:0000256" key="5">
    <source>
        <dbReference type="ARBA" id="ARBA00022927"/>
    </source>
</evidence>
<name>K8FDE7_9CHLO</name>
<sequence>MELRLTSTSDTDDDDDKVLFERVLKDIVPRSRSRRREITLDDELKKEEIRDDNNNDDDDDDDDDEKKSKSNNSNSMNALINDVNRIELSGVQLKESTITTTTTTTTKSPSTNLAELHQQRESERVRSLAQTSSETVRSALLEWSAHKQNVFVNRFATQASDDAVLELNLSSWVDNNNGEEKQFFRDYTNINRNVEEKAPGTPTRRSSSSMKNTVNIDIDALFRNEDKFGDERLQELENASSSNTSSSKDIARTTQRDCVERLQKLNDNIARAWLEADRVAALKLSIKVVKLLGYNAGGKAPEFYPILFFLVTDIADTVGQLVYKRIKMKAENKSEETYDEIDEIEYRTNQNSGRKKAPLPENWNSDDIRESAKATCRNWFFKVASIRELVPRLYLEFALLDCMRFLRPEPPVDRLNRLIAQIKGVGDPLVAAYLRCYAAKKIVTVLPQKLQKDPLKTLLGDFIARYVAINDLDESDLINISAAMRRLGLRKDILLRLMHPSLAWILSRNAKLSESSTLERSIQMCSNEFKGKPPLSFLSALFETLSEDVCAENALRLVRLVKDSSSSSNFEEDVRDCAKCFIVLGNAFANLPPQEKFRLDVLMEVWKVLAKWNEDQLEHYAGVTDAFVDFVAENFTRNQLEILLKDLAKRVKKSRTKLFDGDEELAARRKIQGGNLAKNIENICTKILFRFEDISLAISLSGFSYLVNQLGGDSKVLFSIKMLERIKKSKHRLEGSSVISHAFDCAKAVHDSVDALALRTGSPDGVDVVSAFDLVSSFVSKVHYEESDVDAELRFLMNCRSAFTNADRALIKVVQRAISIVKRCVTTDVKKREKTQAQAAASVAFCQITIPSVADIEARLKLIVETAKYATACELHAQVDGVISSAITDIEDAIESLRAERVHAFVLKLSEVLMDNPAGHPEYGSFYAIATASTMLEKMSTEDSTKYKAYAYLALAYVVASFAETRGTLNKKNVELYGGSEQAFVDECVTWAKEMVSKAADVVYNDDDLLSTRSGGAANIRIADKENDSNARAPLRGIRVDHCEQQR</sequence>
<proteinExistence type="inferred from homology"/>
<comment type="subcellular location">
    <subcellularLocation>
        <location evidence="1">Endosome</location>
    </subcellularLocation>
</comment>